<keyword evidence="3" id="KW-1185">Reference proteome</keyword>
<protein>
    <submittedName>
        <fullName evidence="2">TPM domain-containing protein</fullName>
    </submittedName>
</protein>
<reference evidence="2 3" key="1">
    <citation type="submission" date="2021-08" db="EMBL/GenBank/DDBJ databases">
        <title>Comparative Genomics Analysis of the Genus Qipengyuania Reveals Extensive Genetic Diversity and Metabolic Versatility, Including the Description of Fifteen Novel Species.</title>
        <authorList>
            <person name="Liu Y."/>
        </authorList>
    </citation>
    <scope>NUCLEOTIDE SEQUENCE [LARGE SCALE GENOMIC DNA]</scope>
    <source>
        <strain evidence="2 3">1NDH17</strain>
    </source>
</reference>
<name>A0ABS7J056_9SPHN</name>
<gene>
    <name evidence="2" type="ORF">K3152_13230</name>
</gene>
<evidence type="ECO:0000313" key="2">
    <source>
        <dbReference type="EMBL" id="MBX7459213.1"/>
    </source>
</evidence>
<dbReference type="PANTHER" id="PTHR30373">
    <property type="entry name" value="UPF0603 PROTEIN YGCG"/>
    <property type="match status" value="1"/>
</dbReference>
<accession>A0ABS7J056</accession>
<evidence type="ECO:0000313" key="3">
    <source>
        <dbReference type="Proteomes" id="UP000783253"/>
    </source>
</evidence>
<feature type="domain" description="TPM" evidence="1">
    <location>
        <begin position="71"/>
        <end position="191"/>
    </location>
</feature>
<proteinExistence type="predicted"/>
<organism evidence="2 3">
    <name type="scientific">Qipengyuania polymorpha</name>
    <dbReference type="NCBI Taxonomy" id="2867234"/>
    <lineage>
        <taxon>Bacteria</taxon>
        <taxon>Pseudomonadati</taxon>
        <taxon>Pseudomonadota</taxon>
        <taxon>Alphaproteobacteria</taxon>
        <taxon>Sphingomonadales</taxon>
        <taxon>Erythrobacteraceae</taxon>
        <taxon>Qipengyuania</taxon>
    </lineage>
</organism>
<dbReference type="EMBL" id="JAIGNK010000004">
    <property type="protein sequence ID" value="MBX7459213.1"/>
    <property type="molecule type" value="Genomic_DNA"/>
</dbReference>
<evidence type="ECO:0000259" key="1">
    <source>
        <dbReference type="Pfam" id="PF04536"/>
    </source>
</evidence>
<dbReference type="PANTHER" id="PTHR30373:SF2">
    <property type="entry name" value="UPF0603 PROTEIN YGCG"/>
    <property type="match status" value="1"/>
</dbReference>
<dbReference type="Proteomes" id="UP000783253">
    <property type="component" value="Unassembled WGS sequence"/>
</dbReference>
<dbReference type="RefSeq" id="WP_221574603.1">
    <property type="nucleotide sequence ID" value="NZ_JAIGNK010000004.1"/>
</dbReference>
<dbReference type="Gene3D" id="3.10.310.50">
    <property type="match status" value="1"/>
</dbReference>
<sequence length="201" mass="21064">MARKSIIAVAIAAAFLLMGWKAAWFVAGDDCLAPESGWEEQACSGFAALGLAPETPAQLAGLPATPDGPLVDAADVLSEQEEKALSARLDAYNAATRHPLAVATVETTNGREIGAFTDDVANNWDIGEEDRGVMVLIAVADRKMRISVADGTLGVLPNERSAQIIREEMTPPLRSSQFYAALDAAVEAIAEATSRDAPGSP</sequence>
<comment type="caution">
    <text evidence="2">The sequence shown here is derived from an EMBL/GenBank/DDBJ whole genome shotgun (WGS) entry which is preliminary data.</text>
</comment>
<dbReference type="InterPro" id="IPR007621">
    <property type="entry name" value="TPM_dom"/>
</dbReference>
<dbReference type="Pfam" id="PF04536">
    <property type="entry name" value="TPM_phosphatase"/>
    <property type="match status" value="1"/>
</dbReference>